<accession>A0A835UW24</accession>
<comment type="caution">
    <text evidence="2">The sequence shown here is derived from an EMBL/GenBank/DDBJ whole genome shotgun (WGS) entry which is preliminary data.</text>
</comment>
<organism evidence="2 3">
    <name type="scientific">Vanilla planifolia</name>
    <name type="common">Vanilla</name>
    <dbReference type="NCBI Taxonomy" id="51239"/>
    <lineage>
        <taxon>Eukaryota</taxon>
        <taxon>Viridiplantae</taxon>
        <taxon>Streptophyta</taxon>
        <taxon>Embryophyta</taxon>
        <taxon>Tracheophyta</taxon>
        <taxon>Spermatophyta</taxon>
        <taxon>Magnoliopsida</taxon>
        <taxon>Liliopsida</taxon>
        <taxon>Asparagales</taxon>
        <taxon>Orchidaceae</taxon>
        <taxon>Vanilloideae</taxon>
        <taxon>Vanilleae</taxon>
        <taxon>Vanilla</taxon>
    </lineage>
</organism>
<sequence length="195" mass="21577">MAATFSPLLKKISSEDLIIIRLCLPKTNPLVSPARRETHSHELSPAIPLLRQHPFLWEHRPGVAKVSAATDAEPRKERSVASKPRLPPPPGPVGCDNLVAATNRSGRWTKKVEDDPFLAAYMECTDGGKKGDGEKRKGKKVFGRSVLFCRFGCGKVREDGMVVMALEKRKKPLQRVEMQISEIILPFEGKDGKGN</sequence>
<dbReference type="PANTHER" id="PTHR33696">
    <property type="entry name" value="T22J18.15-RELATED"/>
    <property type="match status" value="1"/>
</dbReference>
<dbReference type="Proteomes" id="UP000636800">
    <property type="component" value="Chromosome 7"/>
</dbReference>
<dbReference type="AlphaFoldDB" id="A0A835UW24"/>
<evidence type="ECO:0000313" key="2">
    <source>
        <dbReference type="EMBL" id="KAG0473846.1"/>
    </source>
</evidence>
<dbReference type="OrthoDB" id="732292at2759"/>
<protein>
    <submittedName>
        <fullName evidence="2">Uncharacterized protein</fullName>
    </submittedName>
</protein>
<keyword evidence="3" id="KW-1185">Reference proteome</keyword>
<evidence type="ECO:0000313" key="3">
    <source>
        <dbReference type="Proteomes" id="UP000636800"/>
    </source>
</evidence>
<reference evidence="2 3" key="1">
    <citation type="journal article" date="2020" name="Nat. Food">
        <title>A phased Vanilla planifolia genome enables genetic improvement of flavour and production.</title>
        <authorList>
            <person name="Hasing T."/>
            <person name="Tang H."/>
            <person name="Brym M."/>
            <person name="Khazi F."/>
            <person name="Huang T."/>
            <person name="Chambers A.H."/>
        </authorList>
    </citation>
    <scope>NUCLEOTIDE SEQUENCE [LARGE SCALE GENOMIC DNA]</scope>
    <source>
        <tissue evidence="2">Leaf</tissue>
    </source>
</reference>
<evidence type="ECO:0000256" key="1">
    <source>
        <dbReference type="SAM" id="MobiDB-lite"/>
    </source>
</evidence>
<dbReference type="EMBL" id="JADCNL010000007">
    <property type="protein sequence ID" value="KAG0473846.1"/>
    <property type="molecule type" value="Genomic_DNA"/>
</dbReference>
<proteinExistence type="predicted"/>
<name>A0A835UW24_VANPL</name>
<dbReference type="PANTHER" id="PTHR33696:SF23">
    <property type="entry name" value="OS03G0674900 PROTEIN"/>
    <property type="match status" value="1"/>
</dbReference>
<feature type="region of interest" description="Disordered" evidence="1">
    <location>
        <begin position="66"/>
        <end position="94"/>
    </location>
</feature>
<gene>
    <name evidence="2" type="ORF">HPP92_015703</name>
</gene>